<proteinExistence type="predicted"/>
<evidence type="ECO:0000313" key="2">
    <source>
        <dbReference type="EMBL" id="EAR30686.1"/>
    </source>
</evidence>
<dbReference type="Proteomes" id="UP000006201">
    <property type="component" value="Unassembled WGS sequence"/>
</dbReference>
<dbReference type="EMBL" id="AAOH01000001">
    <property type="protein sequence ID" value="EAR30686.1"/>
    <property type="molecule type" value="Genomic_DNA"/>
</dbReference>
<dbReference type="STRING" id="87626.PTD2_03916"/>
<comment type="caution">
    <text evidence="2">The sequence shown here is derived from an EMBL/GenBank/DDBJ whole genome shotgun (WGS) entry which is preliminary data.</text>
</comment>
<organism evidence="2 3">
    <name type="scientific">Pseudoalteromonas tunicata D2</name>
    <dbReference type="NCBI Taxonomy" id="87626"/>
    <lineage>
        <taxon>Bacteria</taxon>
        <taxon>Pseudomonadati</taxon>
        <taxon>Pseudomonadota</taxon>
        <taxon>Gammaproteobacteria</taxon>
        <taxon>Alteromonadales</taxon>
        <taxon>Pseudoalteromonadaceae</taxon>
        <taxon>Pseudoalteromonas</taxon>
    </lineage>
</organism>
<protein>
    <submittedName>
        <fullName evidence="2">Uncharacterized protein</fullName>
    </submittedName>
</protein>
<dbReference type="eggNOG" id="ENOG503354S">
    <property type="taxonomic scope" value="Bacteria"/>
</dbReference>
<evidence type="ECO:0000256" key="1">
    <source>
        <dbReference type="SAM" id="Phobius"/>
    </source>
</evidence>
<gene>
    <name evidence="2" type="ORF">PTD2_03916</name>
</gene>
<keyword evidence="3" id="KW-1185">Reference proteome</keyword>
<keyword evidence="1" id="KW-0472">Membrane</keyword>
<name>A4C554_9GAMM</name>
<reference evidence="2 3" key="1">
    <citation type="submission" date="2006-02" db="EMBL/GenBank/DDBJ databases">
        <authorList>
            <person name="Moran M.A."/>
            <person name="Kjelleberg S."/>
            <person name="Egan S."/>
            <person name="Saunders N."/>
            <person name="Thomas T."/>
            <person name="Ferriera S."/>
            <person name="Johnson J."/>
            <person name="Kravitz S."/>
            <person name="Halpern A."/>
            <person name="Remington K."/>
            <person name="Beeson K."/>
            <person name="Tran B."/>
            <person name="Rogers Y.-H."/>
            <person name="Friedman R."/>
            <person name="Venter J.C."/>
        </authorList>
    </citation>
    <scope>NUCLEOTIDE SEQUENCE [LARGE SCALE GENOMIC DNA]</scope>
    <source>
        <strain evidence="2 3">D2</strain>
    </source>
</reference>
<feature type="transmembrane region" description="Helical" evidence="1">
    <location>
        <begin position="12"/>
        <end position="34"/>
    </location>
</feature>
<keyword evidence="1" id="KW-0812">Transmembrane</keyword>
<keyword evidence="1" id="KW-1133">Transmembrane helix</keyword>
<sequence>MQSKNVQKQYFLGSKPMIILVLIIILLSVIVWQLTMSASHQPHQADETIQKPSLPLGNKVHGPHLTAQIKHSKSIEQMSVLSEPDVEVEIEPEIIPATEKDIPITNKFPAQYIPPINNQAKSPKSYQGDLNDFDAYQNYENQQDEQLKFAFINASKAKVSELKKWLARGEKAKLSPEQLAFAKEKIAALEALSTTLTNELNLQSAGQNP</sequence>
<dbReference type="HOGENOM" id="CLU_1569388_0_0_6"/>
<evidence type="ECO:0000313" key="3">
    <source>
        <dbReference type="Proteomes" id="UP000006201"/>
    </source>
</evidence>
<dbReference type="AlphaFoldDB" id="A4C554"/>
<accession>A4C554</accession>